<evidence type="ECO:0000256" key="6">
    <source>
        <dbReference type="ARBA" id="ARBA00022723"/>
    </source>
</evidence>
<organism evidence="11">
    <name type="scientific">Planktothricoides raciborskii GIHE-MW2</name>
    <dbReference type="NCBI Taxonomy" id="2792601"/>
    <lineage>
        <taxon>Bacteria</taxon>
        <taxon>Bacillati</taxon>
        <taxon>Cyanobacteriota</taxon>
        <taxon>Cyanophyceae</taxon>
        <taxon>Oscillatoriophycideae</taxon>
        <taxon>Oscillatoriales</taxon>
        <taxon>Oscillatoriaceae</taxon>
        <taxon>Planktothricoides</taxon>
    </lineage>
</organism>
<reference evidence="11" key="1">
    <citation type="submission" date="2024-07" db="EMBL/GenBank/DDBJ databases">
        <authorList>
            <person name="Kim Y.J."/>
            <person name="Jeong J.Y."/>
        </authorList>
    </citation>
    <scope>NUCLEOTIDE SEQUENCE</scope>
    <source>
        <strain evidence="11">GIHE-MW2</strain>
    </source>
</reference>
<evidence type="ECO:0000256" key="7">
    <source>
        <dbReference type="ARBA" id="ARBA00022741"/>
    </source>
</evidence>
<keyword evidence="8" id="KW-0067">ATP-binding</keyword>
<dbReference type="GO" id="GO:0005737">
    <property type="term" value="C:cytoplasm"/>
    <property type="evidence" value="ECO:0007669"/>
    <property type="project" value="UniProtKB-SubCell"/>
</dbReference>
<dbReference type="InterPro" id="IPR003442">
    <property type="entry name" value="T6A_TsaE"/>
</dbReference>
<keyword evidence="5" id="KW-0819">tRNA processing</keyword>
<dbReference type="EMBL" id="CP159837">
    <property type="protein sequence ID" value="XCM34491.1"/>
    <property type="molecule type" value="Genomic_DNA"/>
</dbReference>
<evidence type="ECO:0000313" key="11">
    <source>
        <dbReference type="EMBL" id="XCM34491.1"/>
    </source>
</evidence>
<gene>
    <name evidence="11" type="primary">tsaE</name>
    <name evidence="11" type="ORF">ABWT76_003092</name>
</gene>
<evidence type="ECO:0000256" key="10">
    <source>
        <dbReference type="ARBA" id="ARBA00032441"/>
    </source>
</evidence>
<dbReference type="RefSeq" id="WP_054464382.1">
    <property type="nucleotide sequence ID" value="NZ_CP159837.1"/>
</dbReference>
<sequence length="167" mass="19023">MRQQGKRIFLADPTATIELGMFLGRSLKPRSILLLSGDLGAGKTTLVQGIGAGLNITEPIVSPTFTLITEYLEGRIPLYHLDLYRLEPAQIPSLNPEIYWEGIEVEPGIVAIEWAERLPYLPENYWQIRLAHQPEGRWVELISIGQFDLNLEQINDLFTDYQIFDID</sequence>
<evidence type="ECO:0000256" key="8">
    <source>
        <dbReference type="ARBA" id="ARBA00022840"/>
    </source>
</evidence>
<keyword evidence="6" id="KW-0479">Metal-binding</keyword>
<dbReference type="Pfam" id="PF02367">
    <property type="entry name" value="TsaE"/>
    <property type="match status" value="1"/>
</dbReference>
<dbReference type="SUPFAM" id="SSF52540">
    <property type="entry name" value="P-loop containing nucleoside triphosphate hydrolases"/>
    <property type="match status" value="1"/>
</dbReference>
<comment type="similarity">
    <text evidence="2">Belongs to the TsaE family.</text>
</comment>
<dbReference type="NCBIfam" id="TIGR00150">
    <property type="entry name" value="T6A_YjeE"/>
    <property type="match status" value="1"/>
</dbReference>
<proteinExistence type="inferred from homology"/>
<name>A0AAU8J6Z0_9CYAN</name>
<evidence type="ECO:0000256" key="1">
    <source>
        <dbReference type="ARBA" id="ARBA00004496"/>
    </source>
</evidence>
<evidence type="ECO:0000256" key="4">
    <source>
        <dbReference type="ARBA" id="ARBA00022490"/>
    </source>
</evidence>
<evidence type="ECO:0000256" key="5">
    <source>
        <dbReference type="ARBA" id="ARBA00022694"/>
    </source>
</evidence>
<dbReference type="AlphaFoldDB" id="A0AAU8J6Z0"/>
<evidence type="ECO:0000256" key="3">
    <source>
        <dbReference type="ARBA" id="ARBA00019010"/>
    </source>
</evidence>
<dbReference type="PANTHER" id="PTHR33540:SF2">
    <property type="entry name" value="TRNA THREONYLCARBAMOYLADENOSINE BIOSYNTHESIS PROTEIN TSAE"/>
    <property type="match status" value="1"/>
</dbReference>
<comment type="subcellular location">
    <subcellularLocation>
        <location evidence="1">Cytoplasm</location>
    </subcellularLocation>
</comment>
<dbReference type="PANTHER" id="PTHR33540">
    <property type="entry name" value="TRNA THREONYLCARBAMOYLADENOSINE BIOSYNTHESIS PROTEIN TSAE"/>
    <property type="match status" value="1"/>
</dbReference>
<evidence type="ECO:0000256" key="2">
    <source>
        <dbReference type="ARBA" id="ARBA00007599"/>
    </source>
</evidence>
<keyword evidence="4" id="KW-0963">Cytoplasm</keyword>
<evidence type="ECO:0000256" key="9">
    <source>
        <dbReference type="ARBA" id="ARBA00022842"/>
    </source>
</evidence>
<dbReference type="GO" id="GO:0002949">
    <property type="term" value="P:tRNA threonylcarbamoyladenosine modification"/>
    <property type="evidence" value="ECO:0007669"/>
    <property type="project" value="InterPro"/>
</dbReference>
<dbReference type="InterPro" id="IPR027417">
    <property type="entry name" value="P-loop_NTPase"/>
</dbReference>
<dbReference type="GO" id="GO:0005524">
    <property type="term" value="F:ATP binding"/>
    <property type="evidence" value="ECO:0007669"/>
    <property type="project" value="UniProtKB-KW"/>
</dbReference>
<accession>A0AAU8J6Z0</accession>
<protein>
    <recommendedName>
        <fullName evidence="3">tRNA threonylcarbamoyladenosine biosynthesis protein TsaE</fullName>
    </recommendedName>
    <alternativeName>
        <fullName evidence="10">t(6)A37 threonylcarbamoyladenosine biosynthesis protein TsaE</fullName>
    </alternativeName>
</protein>
<keyword evidence="9" id="KW-0460">Magnesium</keyword>
<keyword evidence="7" id="KW-0547">Nucleotide-binding</keyword>
<dbReference type="Gene3D" id="3.40.50.300">
    <property type="entry name" value="P-loop containing nucleotide triphosphate hydrolases"/>
    <property type="match status" value="1"/>
</dbReference>
<dbReference type="GO" id="GO:0046872">
    <property type="term" value="F:metal ion binding"/>
    <property type="evidence" value="ECO:0007669"/>
    <property type="project" value="UniProtKB-KW"/>
</dbReference>